<proteinExistence type="predicted"/>
<evidence type="ECO:0000313" key="1">
    <source>
        <dbReference type="EMBL" id="CCA17430.1"/>
    </source>
</evidence>
<reference evidence="1" key="1">
    <citation type="journal article" date="2011" name="PLoS Biol.">
        <title>Gene gain and loss during evolution of obligate parasitism in the white rust pathogen of Arabidopsis thaliana.</title>
        <authorList>
            <person name="Kemen E."/>
            <person name="Gardiner A."/>
            <person name="Schultz-Larsen T."/>
            <person name="Kemen A.C."/>
            <person name="Balmuth A.L."/>
            <person name="Robert-Seilaniantz A."/>
            <person name="Bailey K."/>
            <person name="Holub E."/>
            <person name="Studholme D.J."/>
            <person name="Maclean D."/>
            <person name="Jones J.D."/>
        </authorList>
    </citation>
    <scope>NUCLEOTIDE SEQUENCE</scope>
</reference>
<accession>F0W8H5</accession>
<reference evidence="1" key="2">
    <citation type="submission" date="2011-02" db="EMBL/GenBank/DDBJ databases">
        <authorList>
            <person name="MacLean D."/>
        </authorList>
    </citation>
    <scope>NUCLEOTIDE SEQUENCE</scope>
</reference>
<dbReference type="AlphaFoldDB" id="F0W8H5"/>
<protein>
    <submittedName>
        <fullName evidence="1">AlNc14C34G3101 protein</fullName>
    </submittedName>
</protein>
<gene>
    <name evidence="1" type="primary">AlNc14C34G3101</name>
    <name evidence="1" type="ORF">ALNC14_035730</name>
</gene>
<dbReference type="EMBL" id="FR824079">
    <property type="protein sequence ID" value="CCA17430.1"/>
    <property type="molecule type" value="Genomic_DNA"/>
</dbReference>
<organism evidence="1">
    <name type="scientific">Albugo laibachii Nc14</name>
    <dbReference type="NCBI Taxonomy" id="890382"/>
    <lineage>
        <taxon>Eukaryota</taxon>
        <taxon>Sar</taxon>
        <taxon>Stramenopiles</taxon>
        <taxon>Oomycota</taxon>
        <taxon>Peronosporomycetes</taxon>
        <taxon>Albuginales</taxon>
        <taxon>Albuginaceae</taxon>
        <taxon>Albugo</taxon>
    </lineage>
</organism>
<name>F0W8H5_9STRA</name>
<sequence>MGARGCTWHMVVILFDHTEVPEKIFLLLFKRKGQLTSAVDIFRFLLSSVKPRRLRGIVRAHLTCDKHFNSSKLFWWLQKRFVGMVRAHLTCDKQIWSLAHLLKLTGSTCVPDINLHFRSICYFFEYYPIKCYRLWQ</sequence>
<dbReference type="HOGENOM" id="CLU_1879238_0_0_1"/>